<evidence type="ECO:0000256" key="7">
    <source>
        <dbReference type="ARBA" id="ARBA00023288"/>
    </source>
</evidence>
<evidence type="ECO:0000256" key="6">
    <source>
        <dbReference type="ARBA" id="ARBA00023237"/>
    </source>
</evidence>
<dbReference type="PATRIC" id="fig|316.97.peg.1931"/>
<evidence type="ECO:0000256" key="2">
    <source>
        <dbReference type="ARBA" id="ARBA00007613"/>
    </source>
</evidence>
<evidence type="ECO:0000256" key="5">
    <source>
        <dbReference type="ARBA" id="ARBA00023139"/>
    </source>
</evidence>
<dbReference type="KEGG" id="pstu:UIB01_09660"/>
<organism evidence="9 10">
    <name type="scientific">Stutzerimonas stutzeri</name>
    <name type="common">Pseudomonas stutzeri</name>
    <dbReference type="NCBI Taxonomy" id="316"/>
    <lineage>
        <taxon>Bacteria</taxon>
        <taxon>Pseudomonadati</taxon>
        <taxon>Pseudomonadota</taxon>
        <taxon>Gammaproteobacteria</taxon>
        <taxon>Pseudomonadales</taxon>
        <taxon>Pseudomonadaceae</taxon>
        <taxon>Stutzerimonas</taxon>
    </lineage>
</organism>
<dbReference type="GO" id="GO:0015562">
    <property type="term" value="F:efflux transmembrane transporter activity"/>
    <property type="evidence" value="ECO:0007669"/>
    <property type="project" value="InterPro"/>
</dbReference>
<keyword evidence="3" id="KW-0472">Membrane</keyword>
<dbReference type="PANTHER" id="PTHR30203">
    <property type="entry name" value="OUTER MEMBRANE CATION EFFLUX PROTEIN"/>
    <property type="match status" value="1"/>
</dbReference>
<keyword evidence="4" id="KW-0812">Transmembrane</keyword>
<evidence type="ECO:0000313" key="9">
    <source>
        <dbReference type="EMBL" id="AHY42734.1"/>
    </source>
</evidence>
<accession>A0A023WSD9</accession>
<dbReference type="AlphaFoldDB" id="A0A023WSD9"/>
<sequence length="428" mass="46785">MNWIVQPLPCRSWGLLAPVILGLALSSGAQASPGSAELGASLPPLLDLLERQSPELRAVGHERQAAWERPDVAGALPDPMLTFEEMGIARDDPTLSPSGVGSTRYAFRQTFPIGGKRGLAREIAEAGAEQAVARERLSRVELRSLVKLAFNEYQYAHAAIQVTEELQALVDELESIAQARYRVGLVPQQDVIKAQTEHTSLQSELLTLERDRRGAAARLNGILARPANSPLAEPAGWPALPASVPTLAELQARIFGGNPQLAELSARVQEAQRAEALASRNWIPDITVGTAVVQTGNRAEEFELMVEMNIPLWGKRRNAEQREAVSLRYAAEARREAVSSRLAGSVGEAWSALETAFRQHELTDRTLLPQAELTYQSALASYQTGNVDFATLLDAQRQIRQLRLSLLSLALEQRVQVVELERLVGAEL</sequence>
<dbReference type="PANTHER" id="PTHR30203:SF24">
    <property type="entry name" value="BLR4935 PROTEIN"/>
    <property type="match status" value="1"/>
</dbReference>
<evidence type="ECO:0000313" key="10">
    <source>
        <dbReference type="Proteomes" id="UP000025238"/>
    </source>
</evidence>
<dbReference type="InterPro" id="IPR003423">
    <property type="entry name" value="OMP_efflux"/>
</dbReference>
<comment type="similarity">
    <text evidence="2">Belongs to the outer membrane factor (OMF) (TC 1.B.17) family.</text>
</comment>
<keyword evidence="6" id="KW-0998">Cell outer membrane</keyword>
<evidence type="ECO:0000256" key="1">
    <source>
        <dbReference type="ARBA" id="ARBA00004442"/>
    </source>
</evidence>
<comment type="subcellular location">
    <subcellularLocation>
        <location evidence="1">Cell outer membrane</location>
    </subcellularLocation>
</comment>
<dbReference type="Proteomes" id="UP000025238">
    <property type="component" value="Chromosome"/>
</dbReference>
<keyword evidence="8" id="KW-0732">Signal</keyword>
<dbReference type="Pfam" id="PF02321">
    <property type="entry name" value="OEP"/>
    <property type="match status" value="2"/>
</dbReference>
<dbReference type="InterPro" id="IPR010131">
    <property type="entry name" value="MdtP/NodT-like"/>
</dbReference>
<evidence type="ECO:0000256" key="3">
    <source>
        <dbReference type="ARBA" id="ARBA00022452"/>
    </source>
</evidence>
<evidence type="ECO:0000256" key="4">
    <source>
        <dbReference type="ARBA" id="ARBA00022692"/>
    </source>
</evidence>
<dbReference type="GO" id="GO:0016020">
    <property type="term" value="C:membrane"/>
    <property type="evidence" value="ECO:0007669"/>
    <property type="project" value="UniProtKB-SubCell"/>
</dbReference>
<gene>
    <name evidence="9" type="ORF">UIB01_09660</name>
</gene>
<evidence type="ECO:0000256" key="8">
    <source>
        <dbReference type="SAM" id="SignalP"/>
    </source>
</evidence>
<keyword evidence="5" id="KW-0564">Palmitate</keyword>
<dbReference type="EMBL" id="CP007509">
    <property type="protein sequence ID" value="AHY42734.1"/>
    <property type="molecule type" value="Genomic_DNA"/>
</dbReference>
<dbReference type="Gene3D" id="1.20.1600.10">
    <property type="entry name" value="Outer membrane efflux proteins (OEP)"/>
    <property type="match status" value="1"/>
</dbReference>
<keyword evidence="7" id="KW-0449">Lipoprotein</keyword>
<keyword evidence="3" id="KW-1134">Transmembrane beta strand</keyword>
<dbReference type="SUPFAM" id="SSF56954">
    <property type="entry name" value="Outer membrane efflux proteins (OEP)"/>
    <property type="match status" value="1"/>
</dbReference>
<reference evidence="9 10" key="1">
    <citation type="submission" date="2014-03" db="EMBL/GenBank/DDBJ databases">
        <title>Complete genome sequence of Pseudomonas stutzeri 19SMN4.</title>
        <authorList>
            <person name="Brunet-Galmes I."/>
            <person name="Nogales B."/>
            <person name="Busquets A."/>
            <person name="Pena A."/>
            <person name="Gomila M."/>
            <person name="Garcia-Valdes E."/>
            <person name="Lalucat J."/>
            <person name="Bennasar A."/>
            <person name="Bosch R."/>
        </authorList>
    </citation>
    <scope>NUCLEOTIDE SEQUENCE [LARGE SCALE GENOMIC DNA]</scope>
    <source>
        <strain evidence="9 10">19SMN4</strain>
    </source>
</reference>
<name>A0A023WSD9_STUST</name>
<feature type="signal peptide" evidence="8">
    <location>
        <begin position="1"/>
        <end position="31"/>
    </location>
</feature>
<feature type="chain" id="PRO_5001527350" evidence="8">
    <location>
        <begin position="32"/>
        <end position="428"/>
    </location>
</feature>
<proteinExistence type="inferred from homology"/>
<protein>
    <submittedName>
        <fullName evidence="9">Membrane protein</fullName>
    </submittedName>
</protein>